<evidence type="ECO:0000256" key="2">
    <source>
        <dbReference type="ARBA" id="ARBA00023125"/>
    </source>
</evidence>
<keyword evidence="1" id="KW-0805">Transcription regulation</keyword>
<reference evidence="5" key="1">
    <citation type="submission" date="2019-08" db="EMBL/GenBank/DDBJ databases">
        <authorList>
            <person name="Kucharzyk K."/>
            <person name="Murdoch R.W."/>
            <person name="Higgins S."/>
            <person name="Loffler F."/>
        </authorList>
    </citation>
    <scope>NUCLEOTIDE SEQUENCE</scope>
</reference>
<dbReference type="EMBL" id="VSSQ01054597">
    <property type="protein sequence ID" value="MPN08542.1"/>
    <property type="molecule type" value="Genomic_DNA"/>
</dbReference>
<accession>A0A645F4V4</accession>
<dbReference type="GO" id="GO:0003700">
    <property type="term" value="F:DNA-binding transcription factor activity"/>
    <property type="evidence" value="ECO:0007669"/>
    <property type="project" value="TreeGrafter"/>
</dbReference>
<dbReference type="PANTHER" id="PTHR30146">
    <property type="entry name" value="LACI-RELATED TRANSCRIPTIONAL REPRESSOR"/>
    <property type="match status" value="1"/>
</dbReference>
<keyword evidence="3" id="KW-0804">Transcription</keyword>
<protein>
    <submittedName>
        <fullName evidence="5">Catabolite control protein A</fullName>
    </submittedName>
</protein>
<feature type="domain" description="Transcriptional regulator LacI/GalR-like sensor" evidence="4">
    <location>
        <begin position="35"/>
        <end position="133"/>
    </location>
</feature>
<evidence type="ECO:0000259" key="4">
    <source>
        <dbReference type="Pfam" id="PF13377"/>
    </source>
</evidence>
<dbReference type="SUPFAM" id="SSF53822">
    <property type="entry name" value="Periplasmic binding protein-like I"/>
    <property type="match status" value="1"/>
</dbReference>
<sequence length="144" mass="15720">MQGYTDALKAYDMPVQDKLIMYVGIQQDRAKVGVNYLLSLKEKPDAIFAVNDPIAIGTILELRKRGIKVPEEIAVVGFSESPTGRILELSSVAQPTFKIGHVAAEMLLNKINKPGIPVETVVLDAQLNIRSSSIPIHKKNKGPS</sequence>
<keyword evidence="2" id="KW-0238">DNA-binding</keyword>
<name>A0A645F4V4_9ZZZZ</name>
<dbReference type="Gene3D" id="3.40.50.2300">
    <property type="match status" value="2"/>
</dbReference>
<dbReference type="PANTHER" id="PTHR30146:SF109">
    <property type="entry name" value="HTH-TYPE TRANSCRIPTIONAL REGULATOR GALS"/>
    <property type="match status" value="1"/>
</dbReference>
<dbReference type="CDD" id="cd06267">
    <property type="entry name" value="PBP1_LacI_sugar_binding-like"/>
    <property type="match status" value="1"/>
</dbReference>
<dbReference type="Pfam" id="PF13377">
    <property type="entry name" value="Peripla_BP_3"/>
    <property type="match status" value="1"/>
</dbReference>
<comment type="caution">
    <text evidence="5">The sequence shown here is derived from an EMBL/GenBank/DDBJ whole genome shotgun (WGS) entry which is preliminary data.</text>
</comment>
<dbReference type="GO" id="GO:0000976">
    <property type="term" value="F:transcription cis-regulatory region binding"/>
    <property type="evidence" value="ECO:0007669"/>
    <property type="project" value="TreeGrafter"/>
</dbReference>
<organism evidence="5">
    <name type="scientific">bioreactor metagenome</name>
    <dbReference type="NCBI Taxonomy" id="1076179"/>
    <lineage>
        <taxon>unclassified sequences</taxon>
        <taxon>metagenomes</taxon>
        <taxon>ecological metagenomes</taxon>
    </lineage>
</organism>
<dbReference type="AlphaFoldDB" id="A0A645F4V4"/>
<evidence type="ECO:0000313" key="5">
    <source>
        <dbReference type="EMBL" id="MPN08542.1"/>
    </source>
</evidence>
<proteinExistence type="predicted"/>
<gene>
    <name evidence="5" type="primary">ccpA_47</name>
    <name evidence="5" type="ORF">SDC9_155825</name>
</gene>
<evidence type="ECO:0000256" key="1">
    <source>
        <dbReference type="ARBA" id="ARBA00023015"/>
    </source>
</evidence>
<dbReference type="InterPro" id="IPR028082">
    <property type="entry name" value="Peripla_BP_I"/>
</dbReference>
<evidence type="ECO:0000256" key="3">
    <source>
        <dbReference type="ARBA" id="ARBA00023163"/>
    </source>
</evidence>
<dbReference type="InterPro" id="IPR046335">
    <property type="entry name" value="LacI/GalR-like_sensor"/>
</dbReference>